<dbReference type="RefSeq" id="WP_095661307.1">
    <property type="nucleotide sequence ID" value="NZ_CP034672.1"/>
</dbReference>
<name>A0A7U6J1E4_VIBAN</name>
<protein>
    <submittedName>
        <fullName evidence="1">Uncharacterized protein</fullName>
    </submittedName>
</protein>
<evidence type="ECO:0000313" key="1">
    <source>
        <dbReference type="EMBL" id="AZS23973.1"/>
    </source>
</evidence>
<reference evidence="1 2" key="1">
    <citation type="submission" date="2018-12" db="EMBL/GenBank/DDBJ databases">
        <title>Characterization and Draft Genome of Vibrio anguillarum J360 Marine Pathogen Isolated from an Outbreak in Lumpfish (Cyclopterus lumpus).</title>
        <authorList>
            <person name="Vasquez J.I."/>
            <person name="Cao T."/>
            <person name="Chakraborty S."/>
            <person name="Gnanagobal H."/>
            <person name="Wescot J."/>
            <person name="Boyce D."/>
            <person name="Santander J."/>
        </authorList>
    </citation>
    <scope>NUCLEOTIDE SEQUENCE [LARGE SCALE GENOMIC DNA]</scope>
    <source>
        <strain evidence="1 2">J360</strain>
    </source>
</reference>
<dbReference type="EMBL" id="CP034672">
    <property type="protein sequence ID" value="AZS23973.1"/>
    <property type="molecule type" value="Genomic_DNA"/>
</dbReference>
<accession>A0A7U6J1E4</accession>
<dbReference type="AlphaFoldDB" id="A0A7U6J1E4"/>
<evidence type="ECO:0000313" key="2">
    <source>
        <dbReference type="Proteomes" id="UP000256923"/>
    </source>
</evidence>
<dbReference type="Proteomes" id="UP000256923">
    <property type="component" value="Chromosome 1"/>
</dbReference>
<proteinExistence type="predicted"/>
<sequence>MEAYSTDLLTDISYEINDVEEGVEDILYAFIQSSSELKRLDVKQALLDYGVEEGNIERIFNLLIWYGFLGINVSGNDKYIFDFNYSMNLMLGIIKKKVDIDFTINPAFWPALLIEN</sequence>
<organism evidence="1 2">
    <name type="scientific">Vibrio anguillarum</name>
    <name type="common">Listonella anguillarum</name>
    <dbReference type="NCBI Taxonomy" id="55601"/>
    <lineage>
        <taxon>Bacteria</taxon>
        <taxon>Pseudomonadati</taxon>
        <taxon>Pseudomonadota</taxon>
        <taxon>Gammaproteobacteria</taxon>
        <taxon>Vibrionales</taxon>
        <taxon>Vibrionaceae</taxon>
        <taxon>Vibrio</taxon>
    </lineage>
</organism>
<gene>
    <name evidence="1" type="ORF">DYL72_02110</name>
</gene>